<evidence type="ECO:0000313" key="2">
    <source>
        <dbReference type="Proteomes" id="UP000294225"/>
    </source>
</evidence>
<evidence type="ECO:0008006" key="3">
    <source>
        <dbReference type="Google" id="ProtNLM"/>
    </source>
</evidence>
<proteinExistence type="predicted"/>
<reference evidence="1 2" key="1">
    <citation type="submission" date="2019-02" db="EMBL/GenBank/DDBJ databases">
        <title>Kribbella capetownensis sp. nov. and Kribbella speibonae sp. nov., isolated from soil.</title>
        <authorList>
            <person name="Curtis S.M."/>
            <person name="Norton I."/>
            <person name="Everest G.J."/>
            <person name="Meyers P.R."/>
        </authorList>
    </citation>
    <scope>NUCLEOTIDE SEQUENCE [LARGE SCALE GENOMIC DNA]</scope>
    <source>
        <strain evidence="1 2">YM55</strain>
    </source>
</reference>
<organism evidence="1 2">
    <name type="scientific">Kribbella speibonae</name>
    <dbReference type="NCBI Taxonomy" id="1572660"/>
    <lineage>
        <taxon>Bacteria</taxon>
        <taxon>Bacillati</taxon>
        <taxon>Actinomycetota</taxon>
        <taxon>Actinomycetes</taxon>
        <taxon>Propionibacteriales</taxon>
        <taxon>Kribbellaceae</taxon>
        <taxon>Kribbella</taxon>
    </lineage>
</organism>
<protein>
    <recommendedName>
        <fullName evidence="3">Tetratricopeptide repeat protein</fullName>
    </recommendedName>
</protein>
<sequence>MQTAAEIMSDLIDRFLYTRSRTDLDTLIRAASMVAPANDLALPPHLDLVTRALAQATRPGIGAELAGLASQLRQVSGRDQDPDALAAALLLAQVAVRTGDRASVEGMLSAAILGSCLATDFWVNHRLGSLLESVVVLRDAYEAAELGSPVWITAATELAMSLKMLAEFQAENISLYEAEEIFALLLRTAPEYAEIASTYHNYADLLTVKYSRENDPKILDEIIRSHESSVAATDAGHPYFFVRRHGLAEALLNRFVQSDERTDDLDRAIRALEVQSSTTAMVAPPIAPPTLYSSFLLLRYDYQGAEEDFRRAVDHSPDFTTAAELLPATTAAGRRCLEGVIELLIWEKAPVEDRVVLAFDRFTEALELDRFKLSARWGVLAAAAAMPANEGFAEQATAQAESVNLTGIHGRWINDPLTIIMQRMFRRLETAAADRSE</sequence>
<dbReference type="RefSeq" id="WP_131495403.1">
    <property type="nucleotide sequence ID" value="NZ_SJKC01000001.1"/>
</dbReference>
<dbReference type="AlphaFoldDB" id="A0A4R0J932"/>
<gene>
    <name evidence="1" type="ORF">E0H92_03905</name>
</gene>
<evidence type="ECO:0000313" key="1">
    <source>
        <dbReference type="EMBL" id="TCC40838.1"/>
    </source>
</evidence>
<comment type="caution">
    <text evidence="1">The sequence shown here is derived from an EMBL/GenBank/DDBJ whole genome shotgun (WGS) entry which is preliminary data.</text>
</comment>
<dbReference type="Proteomes" id="UP000294225">
    <property type="component" value="Unassembled WGS sequence"/>
</dbReference>
<name>A0A4R0J932_9ACTN</name>
<accession>A0A4R0J932</accession>
<dbReference type="EMBL" id="SJKC01000001">
    <property type="protein sequence ID" value="TCC40838.1"/>
    <property type="molecule type" value="Genomic_DNA"/>
</dbReference>